<reference evidence="1 2" key="1">
    <citation type="submission" date="2023-11" db="EMBL/GenBank/DDBJ databases">
        <authorList>
            <person name="Hedman E."/>
            <person name="Englund M."/>
            <person name="Stromberg M."/>
            <person name="Nyberg Akerstrom W."/>
            <person name="Nylinder S."/>
            <person name="Jareborg N."/>
            <person name="Kallberg Y."/>
            <person name="Kronander E."/>
        </authorList>
    </citation>
    <scope>NUCLEOTIDE SEQUENCE [LARGE SCALE GENOMIC DNA]</scope>
</reference>
<dbReference type="AlphaFoldDB" id="A0AAV1KI74"/>
<organism evidence="1 2">
    <name type="scientific">Parnassius mnemosyne</name>
    <name type="common">clouded apollo</name>
    <dbReference type="NCBI Taxonomy" id="213953"/>
    <lineage>
        <taxon>Eukaryota</taxon>
        <taxon>Metazoa</taxon>
        <taxon>Ecdysozoa</taxon>
        <taxon>Arthropoda</taxon>
        <taxon>Hexapoda</taxon>
        <taxon>Insecta</taxon>
        <taxon>Pterygota</taxon>
        <taxon>Neoptera</taxon>
        <taxon>Endopterygota</taxon>
        <taxon>Lepidoptera</taxon>
        <taxon>Glossata</taxon>
        <taxon>Ditrysia</taxon>
        <taxon>Papilionoidea</taxon>
        <taxon>Papilionidae</taxon>
        <taxon>Parnassiinae</taxon>
        <taxon>Parnassini</taxon>
        <taxon>Parnassius</taxon>
        <taxon>Driopa</taxon>
    </lineage>
</organism>
<proteinExistence type="predicted"/>
<dbReference type="Proteomes" id="UP001314205">
    <property type="component" value="Unassembled WGS sequence"/>
</dbReference>
<evidence type="ECO:0000313" key="1">
    <source>
        <dbReference type="EMBL" id="CAK1582748.1"/>
    </source>
</evidence>
<dbReference type="EMBL" id="CAVLGL010000046">
    <property type="protein sequence ID" value="CAK1582748.1"/>
    <property type="molecule type" value="Genomic_DNA"/>
</dbReference>
<comment type="caution">
    <text evidence="1">The sequence shown here is derived from an EMBL/GenBank/DDBJ whole genome shotgun (WGS) entry which is preliminary data.</text>
</comment>
<accession>A0AAV1KI74</accession>
<keyword evidence="2" id="KW-1185">Reference proteome</keyword>
<gene>
    <name evidence="1" type="ORF">PARMNEM_LOCUS4241</name>
</gene>
<protein>
    <submittedName>
        <fullName evidence="1">Uncharacterized protein</fullName>
    </submittedName>
</protein>
<evidence type="ECO:0000313" key="2">
    <source>
        <dbReference type="Proteomes" id="UP001314205"/>
    </source>
</evidence>
<sequence length="154" mass="17768">MPTGAELARLFHSIPKLLSHGDGKAMSRLYNSRTHLYKHPTHKHENELPSSLNKRTPTQARSNTVYPLFMNARMRKKYQQSISDSQCEWEVVIEQMYIIAQVKKTSKGFVGIRERRLKHFCEIGDRADGAGGLMFMNHDTVSQYTICFDVQHTN</sequence>
<name>A0AAV1KI74_9NEOP</name>